<reference evidence="3" key="2">
    <citation type="submission" date="2021-09" db="EMBL/GenBank/DDBJ databases">
        <authorList>
            <person name="Gilroy R."/>
        </authorList>
    </citation>
    <scope>NUCLEOTIDE SEQUENCE</scope>
    <source>
        <strain evidence="3">4100</strain>
    </source>
</reference>
<dbReference type="Gene3D" id="1.10.10.2910">
    <property type="match status" value="1"/>
</dbReference>
<evidence type="ECO:0000259" key="1">
    <source>
        <dbReference type="Pfam" id="PF04471"/>
    </source>
</evidence>
<dbReference type="PANTHER" id="PTHR43236">
    <property type="entry name" value="ANTITOXIN HIGA1"/>
    <property type="match status" value="1"/>
</dbReference>
<dbReference type="Pfam" id="PF06114">
    <property type="entry name" value="Peptidase_M78"/>
    <property type="match status" value="1"/>
</dbReference>
<dbReference type="InterPro" id="IPR010359">
    <property type="entry name" value="IrrE_HExxH"/>
</dbReference>
<feature type="domain" description="Restriction endonuclease type IV Mrr" evidence="1">
    <location>
        <begin position="69"/>
        <end position="126"/>
    </location>
</feature>
<evidence type="ECO:0000259" key="2">
    <source>
        <dbReference type="Pfam" id="PF06114"/>
    </source>
</evidence>
<dbReference type="Proteomes" id="UP000711407">
    <property type="component" value="Unassembled WGS sequence"/>
</dbReference>
<dbReference type="GO" id="GO:0004519">
    <property type="term" value="F:endonuclease activity"/>
    <property type="evidence" value="ECO:0007669"/>
    <property type="project" value="InterPro"/>
</dbReference>
<dbReference type="Gene3D" id="3.40.1350.10">
    <property type="match status" value="1"/>
</dbReference>
<dbReference type="InterPro" id="IPR011856">
    <property type="entry name" value="tRNA_endonuc-like_dom_sf"/>
</dbReference>
<dbReference type="AlphaFoldDB" id="A0A4V1LAE6"/>
<dbReference type="EMBL" id="DYXT01000012">
    <property type="protein sequence ID" value="HJE38424.1"/>
    <property type="molecule type" value="Genomic_DNA"/>
</dbReference>
<gene>
    <name evidence="3" type="ORF">K8V47_01480</name>
</gene>
<dbReference type="InterPro" id="IPR011335">
    <property type="entry name" value="Restrct_endonuc-II-like"/>
</dbReference>
<evidence type="ECO:0000313" key="3">
    <source>
        <dbReference type="EMBL" id="HJE38424.1"/>
    </source>
</evidence>
<dbReference type="SUPFAM" id="SSF52980">
    <property type="entry name" value="Restriction endonuclease-like"/>
    <property type="match status" value="1"/>
</dbReference>
<reference evidence="3" key="1">
    <citation type="journal article" date="2021" name="PeerJ">
        <title>Extensive microbial diversity within the chicken gut microbiome revealed by metagenomics and culture.</title>
        <authorList>
            <person name="Gilroy R."/>
            <person name="Ravi A."/>
            <person name="Getino M."/>
            <person name="Pursley I."/>
            <person name="Horton D.L."/>
            <person name="Alikhan N.F."/>
            <person name="Baker D."/>
            <person name="Gharbi K."/>
            <person name="Hall N."/>
            <person name="Watson M."/>
            <person name="Adriaenssens E.M."/>
            <person name="Foster-Nyarko E."/>
            <person name="Jarju S."/>
            <person name="Secka A."/>
            <person name="Antonio M."/>
            <person name="Oren A."/>
            <person name="Chaudhuri R.R."/>
            <person name="La Ragione R."/>
            <person name="Hildebrand F."/>
            <person name="Pallen M.J."/>
        </authorList>
    </citation>
    <scope>NUCLEOTIDE SEQUENCE</scope>
    <source>
        <strain evidence="3">4100</strain>
    </source>
</reference>
<dbReference type="PANTHER" id="PTHR43236:SF1">
    <property type="entry name" value="BLL7220 PROTEIN"/>
    <property type="match status" value="1"/>
</dbReference>
<evidence type="ECO:0000313" key="4">
    <source>
        <dbReference type="Proteomes" id="UP000711407"/>
    </source>
</evidence>
<organism evidence="3 4">
    <name type="scientific">Candidatus Amulumruptor caecigallinarius</name>
    <dbReference type="NCBI Taxonomy" id="2109911"/>
    <lineage>
        <taxon>Bacteria</taxon>
        <taxon>Pseudomonadati</taxon>
        <taxon>Bacteroidota</taxon>
        <taxon>Bacteroidia</taxon>
        <taxon>Bacteroidales</taxon>
        <taxon>Muribaculaceae</taxon>
        <taxon>Candidatus Amulumruptor</taxon>
    </lineage>
</organism>
<dbReference type="GO" id="GO:0009307">
    <property type="term" value="P:DNA restriction-modification system"/>
    <property type="evidence" value="ECO:0007669"/>
    <property type="project" value="InterPro"/>
</dbReference>
<protein>
    <submittedName>
        <fullName evidence="3">ImmA/IrrE family metallo-endopeptidase</fullName>
    </submittedName>
</protein>
<dbReference type="GO" id="GO:0003677">
    <property type="term" value="F:DNA binding"/>
    <property type="evidence" value="ECO:0007669"/>
    <property type="project" value="InterPro"/>
</dbReference>
<accession>A0A4V1LAE6</accession>
<sequence>MNTTEYGLQFEKQVFDFLKKMLASDDVPGASTKRSKLFFKKTYPTLTERTIVTDVSIESYINDEKEQKGEWSTLIIFECKRYKNTVDIADLDEFESKLSKMGGYGVKGYFVTTSKFSKTAIQEAHKYHYGLAVFGNDGNWNWLVPRDTRRNKSEEYIPVLLGETPVGASPLFYSNGCFMNLCDILYDADVQIPCSPKLKAPFLPKENIRKIANDLYLNNPNIDDDIAGHLLFKLFPDFRVFFENLPIGVEGLTSYKDRKVILSNSLLNKPERMRFTLAHELGHLILHSDILVLYEGTIEHAPIPISEQDLKWLDVQANHFASAILMPDAKFSRIANQVFSTLDIKIRPFVVDNQPFKARILQSMLTYISTQFHVSKQAVLIRLKEDGFVTDLRNGPKRIGDIFRGY</sequence>
<dbReference type="InterPro" id="IPR007560">
    <property type="entry name" value="Restrct_endonuc_IV_Mrr"/>
</dbReference>
<feature type="domain" description="IrrE N-terminal-like" evidence="2">
    <location>
        <begin position="238"/>
        <end position="384"/>
    </location>
</feature>
<dbReference type="InterPro" id="IPR052345">
    <property type="entry name" value="Rad_response_metalloprotease"/>
</dbReference>
<name>A0A4V1LAE6_9BACT</name>
<proteinExistence type="predicted"/>
<comment type="caution">
    <text evidence="3">The sequence shown here is derived from an EMBL/GenBank/DDBJ whole genome shotgun (WGS) entry which is preliminary data.</text>
</comment>
<dbReference type="Pfam" id="PF04471">
    <property type="entry name" value="Mrr_cat"/>
    <property type="match status" value="1"/>
</dbReference>